<protein>
    <recommendedName>
        <fullName evidence="3">NlpC/P60 family protein</fullName>
    </recommendedName>
</protein>
<keyword evidence="2" id="KW-1185">Reference proteome</keyword>
<sequence>MKLECTASALNIRTEPHGTVIGEMRSGDLFDVATANSYQEWVSGTVASGVSAGKQGSVRRKWLVQAFDDVPALSRVDRRRAARIVADRTREFDAITYRLGEKAKTWRDLARNGYVDCSGWIYLVAKDLIGAYATQVAAPALFTYSDEQICNVGRKTGAIISGRYLRDEHFVPGVLIGIDFAEYSWDRNRPLDIDHIIVVGSDADGPFVSQSSSSGAGVNRVPLDKWLTSQRSLIDAGRVHLVDLLATP</sequence>
<dbReference type="AlphaFoldDB" id="A0A4R2I3Z0"/>
<accession>A0A4R2I3Z0</accession>
<reference evidence="1 2" key="1">
    <citation type="journal article" date="2015" name="Stand. Genomic Sci.">
        <title>Genomic Encyclopedia of Bacterial and Archaeal Type Strains, Phase III: the genomes of soil and plant-associated and newly described type strains.</title>
        <authorList>
            <person name="Whitman W.B."/>
            <person name="Woyke T."/>
            <person name="Klenk H.P."/>
            <person name="Zhou Y."/>
            <person name="Lilburn T.G."/>
            <person name="Beck B.J."/>
            <person name="De Vos P."/>
            <person name="Vandamme P."/>
            <person name="Eisen J.A."/>
            <person name="Garrity G."/>
            <person name="Hugenholtz P."/>
            <person name="Kyrpides N.C."/>
        </authorList>
    </citation>
    <scope>NUCLEOTIDE SEQUENCE [LARGE SCALE GENOMIC DNA]</scope>
    <source>
        <strain evidence="1 2">A3</strain>
    </source>
</reference>
<evidence type="ECO:0000313" key="1">
    <source>
        <dbReference type="EMBL" id="TCO38863.1"/>
    </source>
</evidence>
<name>A0A4R2I3Z0_9GAMM</name>
<dbReference type="OrthoDB" id="5991352at2"/>
<organism evidence="1 2">
    <name type="scientific">Dokdonella fugitiva</name>
    <dbReference type="NCBI Taxonomy" id="328517"/>
    <lineage>
        <taxon>Bacteria</taxon>
        <taxon>Pseudomonadati</taxon>
        <taxon>Pseudomonadota</taxon>
        <taxon>Gammaproteobacteria</taxon>
        <taxon>Lysobacterales</taxon>
        <taxon>Rhodanobacteraceae</taxon>
        <taxon>Dokdonella</taxon>
    </lineage>
</organism>
<evidence type="ECO:0000313" key="2">
    <source>
        <dbReference type="Proteomes" id="UP000294862"/>
    </source>
</evidence>
<comment type="caution">
    <text evidence="1">The sequence shown here is derived from an EMBL/GenBank/DDBJ whole genome shotgun (WGS) entry which is preliminary data.</text>
</comment>
<gene>
    <name evidence="1" type="ORF">EV148_107151</name>
</gene>
<dbReference type="RefSeq" id="WP_131999051.1">
    <property type="nucleotide sequence ID" value="NZ_SLWQ01000007.1"/>
</dbReference>
<evidence type="ECO:0008006" key="3">
    <source>
        <dbReference type="Google" id="ProtNLM"/>
    </source>
</evidence>
<proteinExistence type="predicted"/>
<dbReference type="EMBL" id="SLWQ01000007">
    <property type="protein sequence ID" value="TCO38863.1"/>
    <property type="molecule type" value="Genomic_DNA"/>
</dbReference>
<dbReference type="Proteomes" id="UP000294862">
    <property type="component" value="Unassembled WGS sequence"/>
</dbReference>